<evidence type="ECO:0000313" key="2">
    <source>
        <dbReference type="EMBL" id="KXJ89748.1"/>
    </source>
</evidence>
<feature type="region of interest" description="Disordered" evidence="1">
    <location>
        <begin position="1"/>
        <end position="42"/>
    </location>
</feature>
<feature type="compositionally biased region" description="Polar residues" evidence="1">
    <location>
        <begin position="266"/>
        <end position="282"/>
    </location>
</feature>
<feature type="compositionally biased region" description="Acidic residues" evidence="1">
    <location>
        <begin position="150"/>
        <end position="168"/>
    </location>
</feature>
<dbReference type="STRING" id="196109.A0A136IXZ3"/>
<dbReference type="OrthoDB" id="5430106at2759"/>
<accession>A0A136IXZ3</accession>
<feature type="region of interest" description="Disordered" evidence="1">
    <location>
        <begin position="56"/>
        <end position="415"/>
    </location>
</feature>
<dbReference type="GO" id="GO:0031931">
    <property type="term" value="C:TORC1 complex"/>
    <property type="evidence" value="ECO:0007669"/>
    <property type="project" value="TreeGrafter"/>
</dbReference>
<feature type="compositionally biased region" description="Polar residues" evidence="1">
    <location>
        <begin position="89"/>
        <end position="99"/>
    </location>
</feature>
<dbReference type="PANTHER" id="PTHR22794:SF2">
    <property type="entry name" value="THAP DOMAIN-CONTAINING PROTEIN 11"/>
    <property type="match status" value="1"/>
</dbReference>
<dbReference type="GO" id="GO:0000329">
    <property type="term" value="C:fungal-type vacuole membrane"/>
    <property type="evidence" value="ECO:0007669"/>
    <property type="project" value="TreeGrafter"/>
</dbReference>
<proteinExistence type="predicted"/>
<feature type="compositionally biased region" description="Low complexity" evidence="1">
    <location>
        <begin position="56"/>
        <end position="70"/>
    </location>
</feature>
<dbReference type="AlphaFoldDB" id="A0A136IXZ3"/>
<keyword evidence="3" id="KW-1185">Reference proteome</keyword>
<feature type="compositionally biased region" description="Polar residues" evidence="1">
    <location>
        <begin position="297"/>
        <end position="316"/>
    </location>
</feature>
<sequence length="415" mass="43902">MHARNPSSKGLHKHTSASSTKLASKQHRRHSPSPDRSATHHAAISAAALAAVAASVAPTSSTANAAAAASAHRRSTSDVKLSSRDSSSANLRKNASHSSLVGKRNRSHVEIAKKSKSAANIKRSASHRDVNKVRGARGSKGSVHFALGDNDGDEDDEDGDEDQEDEWVDASGSASPYLSRRGSVASGVPSPSKPRDDPSQSTPSSRPHTPKEPSHLQQQHRQDEEEQEEQKQKEPAQPGSSSDSASDRETIQHKEYLTSRLLKRTPSYSAPHTTKETATVQPRGSPDSVRASLYGTPKNSTAIVGSDQTGEVTSRFVNGPGVGAEPGSFYTPTRSPAQKRSVDLRRPQSASNRAEEHRDSISSTAAATVSTPTPGVEHDSALARGARRSAARGGGAPADTSRTQQKLNLQRASSS</sequence>
<name>A0A136IXZ3_9PEZI</name>
<dbReference type="PANTHER" id="PTHR22794">
    <property type="entry name" value="THAP DOMAIN PROTEIN 11"/>
    <property type="match status" value="1"/>
</dbReference>
<reference evidence="3" key="1">
    <citation type="submission" date="2016-02" db="EMBL/GenBank/DDBJ databases">
        <title>Draft genome sequence of Microdochium bolleyi, a fungal endophyte of beachgrass.</title>
        <authorList>
            <consortium name="DOE Joint Genome Institute"/>
            <person name="David A.S."/>
            <person name="May G."/>
            <person name="Haridas S."/>
            <person name="Lim J."/>
            <person name="Wang M."/>
            <person name="Labutti K."/>
            <person name="Lipzen A."/>
            <person name="Barry K."/>
            <person name="Grigoriev I.V."/>
        </authorList>
    </citation>
    <scope>NUCLEOTIDE SEQUENCE [LARGE SCALE GENOMIC DNA]</scope>
    <source>
        <strain evidence="3">J235TASD1</strain>
    </source>
</reference>
<feature type="non-terminal residue" evidence="2">
    <location>
        <position position="415"/>
    </location>
</feature>
<dbReference type="InParanoid" id="A0A136IXZ3"/>
<feature type="compositionally biased region" description="Polar residues" evidence="1">
    <location>
        <begin position="400"/>
        <end position="415"/>
    </location>
</feature>
<evidence type="ECO:0000256" key="1">
    <source>
        <dbReference type="SAM" id="MobiDB-lite"/>
    </source>
</evidence>
<feature type="compositionally biased region" description="Basic and acidic residues" evidence="1">
    <location>
        <begin position="245"/>
        <end position="257"/>
    </location>
</feature>
<feature type="compositionally biased region" description="Low complexity" evidence="1">
    <location>
        <begin position="362"/>
        <end position="371"/>
    </location>
</feature>
<organism evidence="2 3">
    <name type="scientific">Microdochium bolleyi</name>
    <dbReference type="NCBI Taxonomy" id="196109"/>
    <lineage>
        <taxon>Eukaryota</taxon>
        <taxon>Fungi</taxon>
        <taxon>Dikarya</taxon>
        <taxon>Ascomycota</taxon>
        <taxon>Pezizomycotina</taxon>
        <taxon>Sordariomycetes</taxon>
        <taxon>Xylariomycetidae</taxon>
        <taxon>Xylariales</taxon>
        <taxon>Microdochiaceae</taxon>
        <taxon>Microdochium</taxon>
    </lineage>
</organism>
<evidence type="ECO:0000313" key="3">
    <source>
        <dbReference type="Proteomes" id="UP000070501"/>
    </source>
</evidence>
<protein>
    <submittedName>
        <fullName evidence="2">Uncharacterized protein</fullName>
    </submittedName>
</protein>
<gene>
    <name evidence="2" type="ORF">Micbo1qcDRAFT_165095</name>
</gene>
<dbReference type="Proteomes" id="UP000070501">
    <property type="component" value="Unassembled WGS sequence"/>
</dbReference>
<dbReference type="EMBL" id="KQ964254">
    <property type="protein sequence ID" value="KXJ89748.1"/>
    <property type="molecule type" value="Genomic_DNA"/>
</dbReference>